<evidence type="ECO:0000259" key="1">
    <source>
        <dbReference type="Pfam" id="PF01638"/>
    </source>
</evidence>
<dbReference type="Pfam" id="PF01638">
    <property type="entry name" value="HxlR"/>
    <property type="match status" value="1"/>
</dbReference>
<gene>
    <name evidence="2" type="ORF">ABZ071_10680</name>
</gene>
<evidence type="ECO:0000313" key="3">
    <source>
        <dbReference type="Proteomes" id="UP001550348"/>
    </source>
</evidence>
<dbReference type="SUPFAM" id="SSF46785">
    <property type="entry name" value="Winged helix' DNA-binding domain"/>
    <property type="match status" value="1"/>
</dbReference>
<dbReference type="EMBL" id="JBEXRX010000022">
    <property type="protein sequence ID" value="MEU0152372.1"/>
    <property type="molecule type" value="Genomic_DNA"/>
</dbReference>
<comment type="caution">
    <text evidence="2">The sequence shown here is derived from an EMBL/GenBank/DDBJ whole genome shotgun (WGS) entry which is preliminary data.</text>
</comment>
<keyword evidence="3" id="KW-1185">Reference proteome</keyword>
<dbReference type="RefSeq" id="WP_355664313.1">
    <property type="nucleotide sequence ID" value="NZ_JBEXRX010000022.1"/>
</dbReference>
<sequence>MTGRPGAGVSSRAHGPGVAYALTPRGESLRPVLAALWRWGVRDEVSWTAAG</sequence>
<dbReference type="InterPro" id="IPR002577">
    <property type="entry name" value="HTH_HxlR"/>
</dbReference>
<feature type="domain" description="HTH hxlR-type" evidence="1">
    <location>
        <begin position="14"/>
        <end position="41"/>
    </location>
</feature>
<dbReference type="InterPro" id="IPR036390">
    <property type="entry name" value="WH_DNA-bd_sf"/>
</dbReference>
<protein>
    <submittedName>
        <fullName evidence="2">Winged helix-turn-helix transcriptional regulator</fullName>
    </submittedName>
</protein>
<evidence type="ECO:0000313" key="2">
    <source>
        <dbReference type="EMBL" id="MEU0152372.1"/>
    </source>
</evidence>
<proteinExistence type="predicted"/>
<dbReference type="Proteomes" id="UP001550348">
    <property type="component" value="Unassembled WGS sequence"/>
</dbReference>
<accession>A0ABV2VJ86</accession>
<dbReference type="InterPro" id="IPR036388">
    <property type="entry name" value="WH-like_DNA-bd_sf"/>
</dbReference>
<reference evidence="2 3" key="1">
    <citation type="submission" date="2024-06" db="EMBL/GenBank/DDBJ databases">
        <title>The Natural Products Discovery Center: Release of the First 8490 Sequenced Strains for Exploring Actinobacteria Biosynthetic Diversity.</title>
        <authorList>
            <person name="Kalkreuter E."/>
            <person name="Kautsar S.A."/>
            <person name="Yang D."/>
            <person name="Bader C.D."/>
            <person name="Teijaro C.N."/>
            <person name="Fluegel L."/>
            <person name="Davis C.M."/>
            <person name="Simpson J.R."/>
            <person name="Lauterbach L."/>
            <person name="Steele A.D."/>
            <person name="Gui C."/>
            <person name="Meng S."/>
            <person name="Li G."/>
            <person name="Viehrig K."/>
            <person name="Ye F."/>
            <person name="Su P."/>
            <person name="Kiefer A.F."/>
            <person name="Nichols A."/>
            <person name="Cepeda A.J."/>
            <person name="Yan W."/>
            <person name="Fan B."/>
            <person name="Jiang Y."/>
            <person name="Adhikari A."/>
            <person name="Zheng C.-J."/>
            <person name="Schuster L."/>
            <person name="Cowan T.M."/>
            <person name="Smanski M.J."/>
            <person name="Chevrette M.G."/>
            <person name="De Carvalho L.P.S."/>
            <person name="Shen B."/>
        </authorList>
    </citation>
    <scope>NUCLEOTIDE SEQUENCE [LARGE SCALE GENOMIC DNA]</scope>
    <source>
        <strain evidence="2 3">NPDC006286</strain>
    </source>
</reference>
<organism evidence="2 3">
    <name type="scientific">Micromonospora fulviviridis</name>
    <dbReference type="NCBI Taxonomy" id="47860"/>
    <lineage>
        <taxon>Bacteria</taxon>
        <taxon>Bacillati</taxon>
        <taxon>Actinomycetota</taxon>
        <taxon>Actinomycetes</taxon>
        <taxon>Micromonosporales</taxon>
        <taxon>Micromonosporaceae</taxon>
        <taxon>Micromonospora</taxon>
    </lineage>
</organism>
<dbReference type="Gene3D" id="1.10.10.10">
    <property type="entry name" value="Winged helix-like DNA-binding domain superfamily/Winged helix DNA-binding domain"/>
    <property type="match status" value="1"/>
</dbReference>
<name>A0ABV2VJ86_9ACTN</name>